<name>A0ABU9F529_9ENTR</name>
<dbReference type="Proteomes" id="UP001312893">
    <property type="component" value="Unassembled WGS sequence"/>
</dbReference>
<accession>A0ABU9F529</accession>
<evidence type="ECO:0000313" key="2">
    <source>
        <dbReference type="Proteomes" id="UP001312893"/>
    </source>
</evidence>
<reference evidence="1 2" key="1">
    <citation type="submission" date="2024-04" db="EMBL/GenBank/DDBJ databases">
        <title>Two novel Raoultella species associated with bleeding cankers of broadleaf hosts, Raoultella scottia sp. nov. and Raoultella lignicola sp. nov.</title>
        <authorList>
            <person name="Brady C.L."/>
        </authorList>
    </citation>
    <scope>NUCLEOTIDE SEQUENCE [LARGE SCALE GENOMIC DNA]</scope>
    <source>
        <strain evidence="1 2">TW_WC1a.1</strain>
    </source>
</reference>
<evidence type="ECO:0000313" key="1">
    <source>
        <dbReference type="EMBL" id="MEL0550179.1"/>
    </source>
</evidence>
<gene>
    <name evidence="1" type="ORF">QFI96_000425</name>
</gene>
<dbReference type="RefSeq" id="WP_331850765.1">
    <property type="nucleotide sequence ID" value="NZ_JARXNK020000080.1"/>
</dbReference>
<comment type="caution">
    <text evidence="1">The sequence shown here is derived from an EMBL/GenBank/DDBJ whole genome shotgun (WGS) entry which is preliminary data.</text>
</comment>
<keyword evidence="2" id="KW-1185">Reference proteome</keyword>
<feature type="non-terminal residue" evidence="1">
    <location>
        <position position="61"/>
    </location>
</feature>
<sequence>MNDKNMLLGYGETLTGSIELNRGGGGKNKPYTYSENKPVISQQLGILISEINKITLSAMPE</sequence>
<protein>
    <submittedName>
        <fullName evidence="1">Uncharacterized protein</fullName>
    </submittedName>
</protein>
<dbReference type="EMBL" id="JARXNK020000080">
    <property type="protein sequence ID" value="MEL0550179.1"/>
    <property type="molecule type" value="Genomic_DNA"/>
</dbReference>
<proteinExistence type="predicted"/>
<organism evidence="1 2">
    <name type="scientific">Raoultella lignicola</name>
    <dbReference type="NCBI Taxonomy" id="3040939"/>
    <lineage>
        <taxon>Bacteria</taxon>
        <taxon>Pseudomonadati</taxon>
        <taxon>Pseudomonadota</taxon>
        <taxon>Gammaproteobacteria</taxon>
        <taxon>Enterobacterales</taxon>
        <taxon>Enterobacteriaceae</taxon>
        <taxon>Klebsiella/Raoultella group</taxon>
        <taxon>Raoultella</taxon>
    </lineage>
</organism>